<proteinExistence type="predicted"/>
<feature type="compositionally biased region" description="Basic and acidic residues" evidence="1">
    <location>
        <begin position="487"/>
        <end position="512"/>
    </location>
</feature>
<dbReference type="Proteomes" id="UP000092716">
    <property type="component" value="Chromosome 6"/>
</dbReference>
<reference evidence="3" key="1">
    <citation type="submission" date="2016-06" db="EMBL/GenBank/DDBJ databases">
        <title>First high quality genome sequence of Plasmodium coatneyi using continuous long reads from single molecule, real-time sequencing.</title>
        <authorList>
            <person name="Chien J.-T."/>
            <person name="Pakala S.B."/>
            <person name="Geraldo J.A."/>
            <person name="Lapp S.A."/>
            <person name="Barnwell J.W."/>
            <person name="Kissinger J.C."/>
            <person name="Galinski M.R."/>
            <person name="Humphrey J.C."/>
        </authorList>
    </citation>
    <scope>NUCLEOTIDE SEQUENCE [LARGE SCALE GENOMIC DNA]</scope>
    <source>
        <strain evidence="3">Hackeri</strain>
    </source>
</reference>
<dbReference type="VEuPathDB" id="PlasmoDB:PCOAH_00015050"/>
<dbReference type="EMBL" id="CP016244">
    <property type="protein sequence ID" value="ANQ07131.1"/>
    <property type="molecule type" value="Genomic_DNA"/>
</dbReference>
<feature type="region of interest" description="Disordered" evidence="1">
    <location>
        <begin position="265"/>
        <end position="320"/>
    </location>
</feature>
<dbReference type="GeneID" id="30908231"/>
<accession>A0A1B1DWE8</accession>
<dbReference type="KEGG" id="pcot:PCOAH_00015050"/>
<name>A0A1B1DWE8_9APIC</name>
<evidence type="ECO:0000256" key="1">
    <source>
        <dbReference type="SAM" id="MobiDB-lite"/>
    </source>
</evidence>
<feature type="compositionally biased region" description="Basic and acidic residues" evidence="1">
    <location>
        <begin position="294"/>
        <end position="306"/>
    </location>
</feature>
<protein>
    <submittedName>
        <fullName evidence="2">Uncharacterized protein</fullName>
    </submittedName>
</protein>
<evidence type="ECO:0000313" key="3">
    <source>
        <dbReference type="Proteomes" id="UP000092716"/>
    </source>
</evidence>
<dbReference type="OrthoDB" id="387553at2759"/>
<gene>
    <name evidence="2" type="ORF">PCOAH_00015050</name>
</gene>
<organism evidence="2 3">
    <name type="scientific">Plasmodium coatneyi</name>
    <dbReference type="NCBI Taxonomy" id="208452"/>
    <lineage>
        <taxon>Eukaryota</taxon>
        <taxon>Sar</taxon>
        <taxon>Alveolata</taxon>
        <taxon>Apicomplexa</taxon>
        <taxon>Aconoidasida</taxon>
        <taxon>Haemosporida</taxon>
        <taxon>Plasmodiidae</taxon>
        <taxon>Plasmodium</taxon>
    </lineage>
</organism>
<feature type="compositionally biased region" description="Polar residues" evidence="1">
    <location>
        <begin position="273"/>
        <end position="282"/>
    </location>
</feature>
<dbReference type="AlphaFoldDB" id="A0A1B1DWE8"/>
<sequence>MSGVEEAPREGVMADSVCGGAQRHLQGGVHVATLGGEGIEKQGVHTYVNLDGMKDQATTKEGQDREVITIPDGNNPLMELQPCGPPEVCNAVSCNVVSCNAVSSNAECKGTTRPKVDHARKTIANAKEILRNSDQCVTSESKLEADELNDIAEILQNKDGEMAPVGYPPTGETNDANMTALFENSNSSLPFIIKGMSDTLDHILSVDKTKSKNKNELIQVVQNAHMLLRSNYNLVLKCDSNLAIIVKKIKRLYRLYRKLGRPARMSRKEQTLLGGTNSNHGDSTIKGINPTEQDAPHQGDGNRKDDEPIEGVPTQNNGNTCCSVQRGGKEEQRNVPPGVASRVGCGYSSNVGEADLQVDPPCGELKPDGGKENEKETLLNGKPLEEVVPPANVGLDQGLPYMHPDVTTVKDCPQGDTQKDSNCVGKEECPMSPKKLSYAFVKGEEERNYKNLTSIDSKSTAMSNHKEDAWSSIGTDERKKKKKTQRERKGGKTENAENVEEMHHAQSSTKERNKNKKKEREKKRILRELSKLNSLFFLTFNHKGDIINYLHREIRSSISEFDAAYQLYLSR</sequence>
<keyword evidence="3" id="KW-1185">Reference proteome</keyword>
<feature type="region of interest" description="Disordered" evidence="1">
    <location>
        <begin position="457"/>
        <end position="521"/>
    </location>
</feature>
<dbReference type="RefSeq" id="XP_019913826.1">
    <property type="nucleotide sequence ID" value="XM_020058314.1"/>
</dbReference>
<evidence type="ECO:0000313" key="2">
    <source>
        <dbReference type="EMBL" id="ANQ07131.1"/>
    </source>
</evidence>